<dbReference type="Proteomes" id="UP000673394">
    <property type="component" value="Unassembled WGS sequence"/>
</dbReference>
<feature type="transmembrane region" description="Helical" evidence="1">
    <location>
        <begin position="107"/>
        <end position="127"/>
    </location>
</feature>
<gene>
    <name evidence="2" type="ORF">I8J30_13935</name>
</gene>
<evidence type="ECO:0000313" key="2">
    <source>
        <dbReference type="EMBL" id="MBP3963812.1"/>
    </source>
</evidence>
<keyword evidence="1" id="KW-0472">Membrane</keyword>
<keyword evidence="1" id="KW-0812">Transmembrane</keyword>
<dbReference type="EMBL" id="JAGKSP010000005">
    <property type="protein sequence ID" value="MBP3963812.1"/>
    <property type="molecule type" value="Genomic_DNA"/>
</dbReference>
<comment type="caution">
    <text evidence="2">The sequence shown here is derived from an EMBL/GenBank/DDBJ whole genome shotgun (WGS) entry which is preliminary data.</text>
</comment>
<accession>A0ABS5CCU2</accession>
<evidence type="ECO:0000256" key="1">
    <source>
        <dbReference type="SAM" id="Phobius"/>
    </source>
</evidence>
<feature type="transmembrane region" description="Helical" evidence="1">
    <location>
        <begin position="220"/>
        <end position="244"/>
    </location>
</feature>
<protein>
    <submittedName>
        <fullName evidence="2">DUF4184 family protein</fullName>
    </submittedName>
</protein>
<name>A0ABS5CCU2_9BACL</name>
<feature type="transmembrane region" description="Helical" evidence="1">
    <location>
        <begin position="158"/>
        <end position="176"/>
    </location>
</feature>
<dbReference type="Pfam" id="PF13803">
    <property type="entry name" value="DUF4184"/>
    <property type="match status" value="1"/>
</dbReference>
<keyword evidence="3" id="KW-1185">Reference proteome</keyword>
<feature type="transmembrane region" description="Helical" evidence="1">
    <location>
        <begin position="196"/>
        <end position="214"/>
    </location>
</feature>
<proteinExistence type="predicted"/>
<reference evidence="2 3" key="1">
    <citation type="submission" date="2021-04" db="EMBL/GenBank/DDBJ databases">
        <title>Paenibacillus sp. DLE-14 whole genome sequence.</title>
        <authorList>
            <person name="Ham Y.J."/>
        </authorList>
    </citation>
    <scope>NUCLEOTIDE SEQUENCE [LARGE SCALE GENOMIC DNA]</scope>
    <source>
        <strain evidence="2 3">DLE-14</strain>
    </source>
</reference>
<dbReference type="InterPro" id="IPR025238">
    <property type="entry name" value="DUF4184"/>
</dbReference>
<evidence type="ECO:0000313" key="3">
    <source>
        <dbReference type="Proteomes" id="UP000673394"/>
    </source>
</evidence>
<sequence>MPFTFAHPAYALPSKFIYPRCLSVTGLVLGSMAPDFEYFLSLEPHQMIGHSFTGLFVQVIPLCILFAYLFHTFVKESFVLHLPDIFGLNRKAYNLLCSWSLRTLRDWIVYLVSVSVGFLSHIAVDAFTHERGYMVQQLPMLQSIVILDLPVYKILQHSLSMIGMAVIIAQIGVALYRTEPRFKEIPIITCKQKLMYWGFAVMVAVLMTGCKLLFASGGNILGMLVVAPITGFCAGIFLASLPFWRRSMTIQ</sequence>
<feature type="transmembrane region" description="Helical" evidence="1">
    <location>
        <begin position="52"/>
        <end position="74"/>
    </location>
</feature>
<organism evidence="2 3">
    <name type="scientific">Paenibacillus lignilyticus</name>
    <dbReference type="NCBI Taxonomy" id="1172615"/>
    <lineage>
        <taxon>Bacteria</taxon>
        <taxon>Bacillati</taxon>
        <taxon>Bacillota</taxon>
        <taxon>Bacilli</taxon>
        <taxon>Bacillales</taxon>
        <taxon>Paenibacillaceae</taxon>
        <taxon>Paenibacillus</taxon>
    </lineage>
</organism>
<dbReference type="RefSeq" id="WP_210658585.1">
    <property type="nucleotide sequence ID" value="NZ_JAGKSP010000005.1"/>
</dbReference>
<keyword evidence="1" id="KW-1133">Transmembrane helix</keyword>